<dbReference type="EMBL" id="DAARUZ010000010">
    <property type="protein sequence ID" value="HAE4048793.1"/>
    <property type="molecule type" value="Genomic_DNA"/>
</dbReference>
<gene>
    <name evidence="1" type="ORF">G4B35_001911</name>
</gene>
<sequence length="57" mass="6511">MNEFACLRHIHIKTSMSTMARIRLNHATALKSPHEAGRRGGESIARQRWCVIIKIIV</sequence>
<evidence type="ECO:0000313" key="1">
    <source>
        <dbReference type="EMBL" id="HAE4048793.1"/>
    </source>
</evidence>
<dbReference type="AlphaFoldDB" id="A0A730SPN9"/>
<accession>A0A730SPN9</accession>
<proteinExistence type="predicted"/>
<comment type="caution">
    <text evidence="1">The sequence shown here is derived from an EMBL/GenBank/DDBJ whole genome shotgun (WGS) entry which is preliminary data.</text>
</comment>
<organism evidence="1">
    <name type="scientific">Salmonella enterica subsp. enterica serovar Braenderup</name>
    <dbReference type="NCBI Taxonomy" id="149391"/>
    <lineage>
        <taxon>Bacteria</taxon>
        <taxon>Pseudomonadati</taxon>
        <taxon>Pseudomonadota</taxon>
        <taxon>Gammaproteobacteria</taxon>
        <taxon>Enterobacterales</taxon>
        <taxon>Enterobacteriaceae</taxon>
        <taxon>Salmonella</taxon>
    </lineage>
</organism>
<protein>
    <submittedName>
        <fullName evidence="1">Uncharacterized protein</fullName>
    </submittedName>
</protein>
<reference evidence="1" key="1">
    <citation type="journal article" date="2018" name="Genome Biol.">
        <title>SKESA: strategic k-mer extension for scrupulous assemblies.</title>
        <authorList>
            <person name="Souvorov A."/>
            <person name="Agarwala R."/>
            <person name="Lipman D.J."/>
        </authorList>
    </citation>
    <scope>NUCLEOTIDE SEQUENCE</scope>
    <source>
        <strain evidence="1">10-2762</strain>
    </source>
</reference>
<reference evidence="1" key="2">
    <citation type="submission" date="2018-07" db="EMBL/GenBank/DDBJ databases">
        <authorList>
            <consortium name="NCBI Pathogen Detection Project"/>
        </authorList>
    </citation>
    <scope>NUCLEOTIDE SEQUENCE</scope>
    <source>
        <strain evidence="1">10-2762</strain>
    </source>
</reference>
<name>A0A730SPN9_SALET</name>